<dbReference type="Proteomes" id="UP000829685">
    <property type="component" value="Unassembled WGS sequence"/>
</dbReference>
<dbReference type="SUPFAM" id="SSF48452">
    <property type="entry name" value="TPR-like"/>
    <property type="match status" value="1"/>
</dbReference>
<feature type="region of interest" description="Disordered" evidence="4">
    <location>
        <begin position="1"/>
        <end position="29"/>
    </location>
</feature>
<evidence type="ECO:0000256" key="4">
    <source>
        <dbReference type="SAM" id="MobiDB-lite"/>
    </source>
</evidence>
<feature type="region of interest" description="Disordered" evidence="4">
    <location>
        <begin position="979"/>
        <end position="1007"/>
    </location>
</feature>
<feature type="compositionally biased region" description="Low complexity" evidence="4">
    <location>
        <begin position="982"/>
        <end position="998"/>
    </location>
</feature>
<dbReference type="InterPro" id="IPR044244">
    <property type="entry name" value="TTC27/Emw1"/>
</dbReference>
<sequence>MSGFDDVDLPADTGDDANQEVGEEQQHKSYVPADQLGLANITGEAPYLSVFGTERAGKLVQRFVRTVVRDTGLSVGQDDAAGPLNGDAREEALNIASASLNAFLQANVTGPVLEGAAKCQGIFAAAYESLSVEAQPQKSSRGQDQQPIEELRRICLRSLDTDGVSVYTYIPWIELFCLARWVFTSEDVLKPAQIGSTRESLKRDLAWMRFRVHLWHYKLLSQPSLGPGSLFTKSGRWTDVATLQELIEKSLEEAGKCVLGPVHGSERVGKDAKVQFLLEKANAEIMLGHDIQAREDLRQATEISKLVYALSGALGKRTRFQQESISQLVVLAKSHTEREDYNEEAPAEPEPGPSALALNDDTLLERISFTNVDNKVEDVSQSTLPDVLQGVTPENQPRLKAEDQIILLTEATLKDTFSPADSLTSEEILPFAVRVIEDKSANWQIYTQALLVRSRIELNRSRTLERGVLQMQAVVDQVIVDTDTPSQSQPKGAESGGANEYTGIPAIEVSGTDDIQKNGASKPTSFLPAAKPSESASPQVRLRYVNALASPPRWHLESELAFAWTSVGSLVSALEIFKRLRLWPEVALCLAASAATDDEDGRGSGGEEKARAIVRWRLFHRTGTSAADDDEDEYDGRIPDTSSLKVQDYYGPERAPPPPNAPRLWCILGDMENNPEHYQRAWEISNRRFGRAQKSLGELYLQQKDWAKAREAYRLAVGVNRLSPELWGRLGDIELRLGHFPDAAEAFQRSVSSSNGEEGGEGARTWSNLGTALLSWYREIIKENKGQTVKEVKRVNDDEEDLDTPTSKEEEGEGLDATAMPATARAAALNKPAYKLIQDALQAFKRGATIASTNWRIWDNVVTLAASLSPEPALDDVILGTRNVIRIRGNEEALDAEVLGLLLREVTKEPPASTGEAVHQPDRGSLQSKVITLFEDIIVPLITANSEVWSLISRLRAWRRDYAGALDAAEKGWRAATGGGAASSLSASSTTTTSPTAGKWQSGESKDAWETVVSRTSELVAAYENWGPRVEAVGDRWRGKARSAVRSVMGKGKESWEGSEGWSLLEGLMADLKI</sequence>
<evidence type="ECO:0000313" key="5">
    <source>
        <dbReference type="EMBL" id="KAI1854998.1"/>
    </source>
</evidence>
<evidence type="ECO:0008006" key="7">
    <source>
        <dbReference type="Google" id="ProtNLM"/>
    </source>
</evidence>
<dbReference type="Gene3D" id="1.25.40.10">
    <property type="entry name" value="Tetratricopeptide repeat domain"/>
    <property type="match status" value="1"/>
</dbReference>
<evidence type="ECO:0000313" key="6">
    <source>
        <dbReference type="Proteomes" id="UP000829685"/>
    </source>
</evidence>
<dbReference type="SMART" id="SM00028">
    <property type="entry name" value="TPR"/>
    <property type="match status" value="3"/>
</dbReference>
<evidence type="ECO:0000256" key="3">
    <source>
        <dbReference type="PROSITE-ProRule" id="PRU00339"/>
    </source>
</evidence>
<comment type="caution">
    <text evidence="5">The sequence shown here is derived from an EMBL/GenBank/DDBJ whole genome shotgun (WGS) entry which is preliminary data.</text>
</comment>
<dbReference type="PANTHER" id="PTHR16193:SF0">
    <property type="entry name" value="TETRATRICOPEPTIDE REPEAT PROTEIN 27"/>
    <property type="match status" value="1"/>
</dbReference>
<reference evidence="5" key="1">
    <citation type="submission" date="2021-03" db="EMBL/GenBank/DDBJ databases">
        <title>Revisited historic fungal species revealed as producer of novel bioactive compounds through whole genome sequencing and comparative genomics.</title>
        <authorList>
            <person name="Vignolle G.A."/>
            <person name="Hochenegger N."/>
            <person name="Mach R.L."/>
            <person name="Mach-Aigner A.R."/>
            <person name="Javad Rahimi M."/>
            <person name="Salim K.A."/>
            <person name="Chan C.M."/>
            <person name="Lim L.B.L."/>
            <person name="Cai F."/>
            <person name="Druzhinina I.S."/>
            <person name="U'Ren J.M."/>
            <person name="Derntl C."/>
        </authorList>
    </citation>
    <scope>NUCLEOTIDE SEQUENCE</scope>
    <source>
        <strain evidence="5">TUCIM 5799</strain>
    </source>
</reference>
<dbReference type="EMBL" id="JAFIMR010000052">
    <property type="protein sequence ID" value="KAI1854998.1"/>
    <property type="molecule type" value="Genomic_DNA"/>
</dbReference>
<gene>
    <name evidence="5" type="ORF">JX265_012353</name>
</gene>
<protein>
    <recommendedName>
        <fullName evidence="7">TPR repeat-containing protein</fullName>
    </recommendedName>
</protein>
<feature type="region of interest" description="Disordered" evidence="4">
    <location>
        <begin position="794"/>
        <end position="817"/>
    </location>
</feature>
<dbReference type="InterPro" id="IPR019734">
    <property type="entry name" value="TPR_rpt"/>
</dbReference>
<keyword evidence="1" id="KW-0677">Repeat</keyword>
<keyword evidence="2 3" id="KW-0802">TPR repeat</keyword>
<name>A0A9P9WB14_9PEZI</name>
<evidence type="ECO:0000256" key="2">
    <source>
        <dbReference type="ARBA" id="ARBA00022803"/>
    </source>
</evidence>
<dbReference type="InterPro" id="IPR011990">
    <property type="entry name" value="TPR-like_helical_dom_sf"/>
</dbReference>
<proteinExistence type="predicted"/>
<dbReference type="PROSITE" id="PS50005">
    <property type="entry name" value="TPR"/>
    <property type="match status" value="1"/>
</dbReference>
<dbReference type="PANTHER" id="PTHR16193">
    <property type="entry name" value="TETRATRICOPEPTIDE REPEAT PROTEIN 27"/>
    <property type="match status" value="1"/>
</dbReference>
<accession>A0A9P9WB14</accession>
<feature type="region of interest" description="Disordered" evidence="4">
    <location>
        <begin position="512"/>
        <end position="533"/>
    </location>
</feature>
<organism evidence="5 6">
    <name type="scientific">Neoarthrinium moseri</name>
    <dbReference type="NCBI Taxonomy" id="1658444"/>
    <lineage>
        <taxon>Eukaryota</taxon>
        <taxon>Fungi</taxon>
        <taxon>Dikarya</taxon>
        <taxon>Ascomycota</taxon>
        <taxon>Pezizomycotina</taxon>
        <taxon>Sordariomycetes</taxon>
        <taxon>Xylariomycetidae</taxon>
        <taxon>Amphisphaeriales</taxon>
        <taxon>Apiosporaceae</taxon>
        <taxon>Neoarthrinium</taxon>
    </lineage>
</organism>
<dbReference type="AlphaFoldDB" id="A0A9P9WB14"/>
<dbReference type="Pfam" id="PF13432">
    <property type="entry name" value="TPR_16"/>
    <property type="match status" value="1"/>
</dbReference>
<feature type="compositionally biased region" description="Acidic residues" evidence="4">
    <location>
        <begin position="1"/>
        <end position="23"/>
    </location>
</feature>
<evidence type="ECO:0000256" key="1">
    <source>
        <dbReference type="ARBA" id="ARBA00022737"/>
    </source>
</evidence>
<keyword evidence="6" id="KW-1185">Reference proteome</keyword>
<feature type="repeat" description="TPR" evidence="3">
    <location>
        <begin position="724"/>
        <end position="757"/>
    </location>
</feature>